<sequence length="232" mass="26981">MAFFTGREVEERQLSSKMGRGKVELRRIENPTNRQVTFSKRRDGLFKKAIELSILCEAEVALLVFSSSGKAYQFSSHDMDRTIRKYRNEKGLHKMNSHGVRTIEVWKNEMDEMKKMIETLETKHKHLAGEDLSTLGMKELKQLERQLKIGVDRVRSKKWRLLSERVSLLKRNHKTLQEENSILQKKIKLQELLSEADENSGLDSSDHVIQRFIPDGQPHSPLNMNQFGFPSC</sequence>
<organism evidence="1 2">
    <name type="scientific">Smallanthus sonchifolius</name>
    <dbReference type="NCBI Taxonomy" id="185202"/>
    <lineage>
        <taxon>Eukaryota</taxon>
        <taxon>Viridiplantae</taxon>
        <taxon>Streptophyta</taxon>
        <taxon>Embryophyta</taxon>
        <taxon>Tracheophyta</taxon>
        <taxon>Spermatophyta</taxon>
        <taxon>Magnoliopsida</taxon>
        <taxon>eudicotyledons</taxon>
        <taxon>Gunneridae</taxon>
        <taxon>Pentapetalae</taxon>
        <taxon>asterids</taxon>
        <taxon>campanulids</taxon>
        <taxon>Asterales</taxon>
        <taxon>Asteraceae</taxon>
        <taxon>Asteroideae</taxon>
        <taxon>Heliantheae alliance</taxon>
        <taxon>Millerieae</taxon>
        <taxon>Smallanthus</taxon>
    </lineage>
</organism>
<reference evidence="2" key="1">
    <citation type="journal article" date="2022" name="Mol. Ecol. Resour.">
        <title>The genomes of chicory, endive, great burdock and yacon provide insights into Asteraceae palaeo-polyploidization history and plant inulin production.</title>
        <authorList>
            <person name="Fan W."/>
            <person name="Wang S."/>
            <person name="Wang H."/>
            <person name="Wang A."/>
            <person name="Jiang F."/>
            <person name="Liu H."/>
            <person name="Zhao H."/>
            <person name="Xu D."/>
            <person name="Zhang Y."/>
        </authorList>
    </citation>
    <scope>NUCLEOTIDE SEQUENCE [LARGE SCALE GENOMIC DNA]</scope>
    <source>
        <strain evidence="2">cv. Yunnan</strain>
    </source>
</reference>
<dbReference type="Proteomes" id="UP001056120">
    <property type="component" value="Linkage Group LG22"/>
</dbReference>
<keyword evidence="2" id="KW-1185">Reference proteome</keyword>
<protein>
    <submittedName>
        <fullName evidence="1">Uncharacterized protein</fullName>
    </submittedName>
</protein>
<reference evidence="1 2" key="2">
    <citation type="journal article" date="2022" name="Mol. Ecol. Resour.">
        <title>The genomes of chicory, endive, great burdock and yacon provide insights into Asteraceae paleo-polyploidization history and plant inulin production.</title>
        <authorList>
            <person name="Fan W."/>
            <person name="Wang S."/>
            <person name="Wang H."/>
            <person name="Wang A."/>
            <person name="Jiang F."/>
            <person name="Liu H."/>
            <person name="Zhao H."/>
            <person name="Xu D."/>
            <person name="Zhang Y."/>
        </authorList>
    </citation>
    <scope>NUCLEOTIDE SEQUENCE [LARGE SCALE GENOMIC DNA]</scope>
    <source>
        <strain evidence="2">cv. Yunnan</strain>
        <tissue evidence="1">Leaves</tissue>
    </source>
</reference>
<accession>A0ACB9BYI4</accession>
<proteinExistence type="predicted"/>
<dbReference type="EMBL" id="CM042039">
    <property type="protein sequence ID" value="KAI3727061.1"/>
    <property type="molecule type" value="Genomic_DNA"/>
</dbReference>
<evidence type="ECO:0000313" key="2">
    <source>
        <dbReference type="Proteomes" id="UP001056120"/>
    </source>
</evidence>
<name>A0ACB9BYI4_9ASTR</name>
<comment type="caution">
    <text evidence="1">The sequence shown here is derived from an EMBL/GenBank/DDBJ whole genome shotgun (WGS) entry which is preliminary data.</text>
</comment>
<gene>
    <name evidence="1" type="ORF">L1987_66870</name>
</gene>
<evidence type="ECO:0000313" key="1">
    <source>
        <dbReference type="EMBL" id="KAI3727061.1"/>
    </source>
</evidence>